<evidence type="ECO:0000313" key="2">
    <source>
        <dbReference type="Proteomes" id="UP000249799"/>
    </source>
</evidence>
<proteinExistence type="predicted"/>
<dbReference type="Proteomes" id="UP000249799">
    <property type="component" value="Chromosome"/>
</dbReference>
<organism evidence="1 2">
    <name type="scientific">Bradymonas sediminis</name>
    <dbReference type="NCBI Taxonomy" id="1548548"/>
    <lineage>
        <taxon>Bacteria</taxon>
        <taxon>Deltaproteobacteria</taxon>
        <taxon>Bradymonadales</taxon>
        <taxon>Bradymonadaceae</taxon>
        <taxon>Bradymonas</taxon>
    </lineage>
</organism>
<keyword evidence="2" id="KW-1185">Reference proteome</keyword>
<dbReference type="Gene3D" id="3.30.70.1290">
    <property type="entry name" value="Transposase IS200-like"/>
    <property type="match status" value="1"/>
</dbReference>
<gene>
    <name evidence="1" type="ORF">DN745_04785</name>
</gene>
<evidence type="ECO:0000313" key="1">
    <source>
        <dbReference type="EMBL" id="AWV88688.1"/>
    </source>
</evidence>
<dbReference type="GO" id="GO:0003677">
    <property type="term" value="F:DNA binding"/>
    <property type="evidence" value="ECO:0007669"/>
    <property type="project" value="InterPro"/>
</dbReference>
<dbReference type="SMART" id="SM01321">
    <property type="entry name" value="Y1_Tnp"/>
    <property type="match status" value="1"/>
</dbReference>
<dbReference type="InterPro" id="IPR036515">
    <property type="entry name" value="Transposase_17_sf"/>
</dbReference>
<accession>A0A2Z4FJ32</accession>
<dbReference type="InterPro" id="IPR002686">
    <property type="entry name" value="Transposase_17"/>
</dbReference>
<dbReference type="AlphaFoldDB" id="A0A2Z4FJ32"/>
<protein>
    <submittedName>
        <fullName evidence="1">Uncharacterized protein</fullName>
    </submittedName>
</protein>
<dbReference type="Pfam" id="PF01797">
    <property type="entry name" value="Y1_Tnp"/>
    <property type="match status" value="1"/>
</dbReference>
<name>A0A2Z4FJ32_9DELT</name>
<dbReference type="PANTHER" id="PTHR34322">
    <property type="entry name" value="TRANSPOSASE, Y1_TNP DOMAIN-CONTAINING"/>
    <property type="match status" value="1"/>
</dbReference>
<dbReference type="KEGG" id="bsed:DN745_04785"/>
<dbReference type="GO" id="GO:0004803">
    <property type="term" value="F:transposase activity"/>
    <property type="evidence" value="ECO:0007669"/>
    <property type="project" value="InterPro"/>
</dbReference>
<dbReference type="PANTHER" id="PTHR34322:SF2">
    <property type="entry name" value="TRANSPOSASE IS200-LIKE DOMAIN-CONTAINING PROTEIN"/>
    <property type="match status" value="1"/>
</dbReference>
<sequence>MGRRIRIQQAEAIHFVTNRCFQQRFFLRPSKEANRIVLGCLARAAAMHHVRLFAFVFMSNHFHMLVQAPFMNLPEFMRDFQSSLARELNRLHGREGDFFERRYSSEQVLDDEAFLDRLSYTLNNPCNDHLVRHIEDWPGVSSWDFHTTGEPMVGEWLDRRELRRLRRKDASACIKDAYRTYRLELATPPMFDDLDAVLARAKICEHIADGARELQKERARRRIRCAGPAKAMGKHWSNRPKAPKKSIRPLCHSGCPKLRHAHREQVWATTDAYKVAMGRWRKGRSKPSFPVGTIPPGYTACVGGPPRPAPFVAVEWPA</sequence>
<dbReference type="OrthoDB" id="5495358at2"/>
<reference evidence="1 2" key="1">
    <citation type="submission" date="2018-06" db="EMBL/GenBank/DDBJ databases">
        <title>Lujinxingia sediminis gen. nov. sp. nov., a new facultative anaerobic member of the class Deltaproteobacteria, and proposal of Lujinxingaceae fam. nov.</title>
        <authorList>
            <person name="Guo L.-Y."/>
            <person name="Li C.-M."/>
            <person name="Wang S."/>
            <person name="Du Z.-J."/>
        </authorList>
    </citation>
    <scope>NUCLEOTIDE SEQUENCE [LARGE SCALE GENOMIC DNA]</scope>
    <source>
        <strain evidence="1 2">FA350</strain>
    </source>
</reference>
<dbReference type="GO" id="GO:0006313">
    <property type="term" value="P:DNA transposition"/>
    <property type="evidence" value="ECO:0007669"/>
    <property type="project" value="InterPro"/>
</dbReference>
<dbReference type="EMBL" id="CP030032">
    <property type="protein sequence ID" value="AWV88688.1"/>
    <property type="molecule type" value="Genomic_DNA"/>
</dbReference>
<dbReference type="SUPFAM" id="SSF143422">
    <property type="entry name" value="Transposase IS200-like"/>
    <property type="match status" value="1"/>
</dbReference>
<dbReference type="RefSeq" id="WP_111332637.1">
    <property type="nucleotide sequence ID" value="NZ_CP030032.1"/>
</dbReference>